<reference evidence="7" key="1">
    <citation type="submission" date="2021-03" db="EMBL/GenBank/DDBJ databases">
        <authorList>
            <person name="Tagirdzhanova G."/>
        </authorList>
    </citation>
    <scope>NUCLEOTIDE SEQUENCE</scope>
</reference>
<evidence type="ECO:0000256" key="3">
    <source>
        <dbReference type="ARBA" id="ARBA00022833"/>
    </source>
</evidence>
<dbReference type="EMBL" id="CAJPDQ010000013">
    <property type="protein sequence ID" value="CAF9918525.1"/>
    <property type="molecule type" value="Genomic_DNA"/>
</dbReference>
<dbReference type="Gene3D" id="6.10.250.3410">
    <property type="entry name" value="DBF zinc finger"/>
    <property type="match status" value="1"/>
</dbReference>
<protein>
    <recommendedName>
        <fullName evidence="6">DBF4-type domain-containing protein</fullName>
    </recommendedName>
</protein>
<dbReference type="GO" id="GO:0008270">
    <property type="term" value="F:zinc ion binding"/>
    <property type="evidence" value="ECO:0007669"/>
    <property type="project" value="UniProtKB-KW"/>
</dbReference>
<dbReference type="InterPro" id="IPR036420">
    <property type="entry name" value="BRCT_dom_sf"/>
</dbReference>
<dbReference type="InterPro" id="IPR038545">
    <property type="entry name" value="Znf_DBF_sf"/>
</dbReference>
<dbReference type="GO" id="GO:1901987">
    <property type="term" value="P:regulation of cell cycle phase transition"/>
    <property type="evidence" value="ECO:0007669"/>
    <property type="project" value="TreeGrafter"/>
</dbReference>
<dbReference type="Gene3D" id="3.40.50.10190">
    <property type="entry name" value="BRCT domain"/>
    <property type="match status" value="2"/>
</dbReference>
<comment type="caution">
    <text evidence="7">The sequence shown here is derived from an EMBL/GenBank/DDBJ whole genome shotgun (WGS) entry which is preliminary data.</text>
</comment>
<dbReference type="InterPro" id="IPR051590">
    <property type="entry name" value="Replication_Regulatory_Kinase"/>
</dbReference>
<dbReference type="PROSITE" id="PS51265">
    <property type="entry name" value="ZF_DBF4"/>
    <property type="match status" value="1"/>
</dbReference>
<evidence type="ECO:0000256" key="2">
    <source>
        <dbReference type="ARBA" id="ARBA00022771"/>
    </source>
</evidence>
<dbReference type="SMART" id="SM00586">
    <property type="entry name" value="ZnF_DBF"/>
    <property type="match status" value="1"/>
</dbReference>
<dbReference type="Pfam" id="PF22437">
    <property type="entry name" value="DBF4_BRCT"/>
    <property type="match status" value="1"/>
</dbReference>
<dbReference type="Pfam" id="PF07535">
    <property type="entry name" value="zf-DBF"/>
    <property type="match status" value="1"/>
</dbReference>
<dbReference type="GO" id="GO:0003676">
    <property type="term" value="F:nucleic acid binding"/>
    <property type="evidence" value="ECO:0007669"/>
    <property type="project" value="InterPro"/>
</dbReference>
<dbReference type="Pfam" id="PF08630">
    <property type="entry name" value="Dfp1_Him1_M"/>
    <property type="match status" value="1"/>
</dbReference>
<feature type="domain" description="DBF4-type" evidence="6">
    <location>
        <begin position="568"/>
        <end position="617"/>
    </location>
</feature>
<organism evidence="7 8">
    <name type="scientific">Gomphillus americanus</name>
    <dbReference type="NCBI Taxonomy" id="1940652"/>
    <lineage>
        <taxon>Eukaryota</taxon>
        <taxon>Fungi</taxon>
        <taxon>Dikarya</taxon>
        <taxon>Ascomycota</taxon>
        <taxon>Pezizomycotina</taxon>
        <taxon>Lecanoromycetes</taxon>
        <taxon>OSLEUM clade</taxon>
        <taxon>Ostropomycetidae</taxon>
        <taxon>Ostropales</taxon>
        <taxon>Graphidaceae</taxon>
        <taxon>Gomphilloideae</taxon>
        <taxon>Gomphillus</taxon>
    </lineage>
</organism>
<evidence type="ECO:0000313" key="8">
    <source>
        <dbReference type="Proteomes" id="UP000664169"/>
    </source>
</evidence>
<evidence type="ECO:0000256" key="4">
    <source>
        <dbReference type="PROSITE-ProRule" id="PRU00600"/>
    </source>
</evidence>
<name>A0A8H3F7H5_9LECA</name>
<dbReference type="PANTHER" id="PTHR15375">
    <property type="entry name" value="ACTIVATOR OF S-PHASE KINASE-RELATED"/>
    <property type="match status" value="1"/>
</dbReference>
<evidence type="ECO:0000256" key="5">
    <source>
        <dbReference type="SAM" id="MobiDB-lite"/>
    </source>
</evidence>
<feature type="compositionally biased region" description="Acidic residues" evidence="5">
    <location>
        <begin position="155"/>
        <end position="170"/>
    </location>
</feature>
<feature type="region of interest" description="Disordered" evidence="5">
    <location>
        <begin position="153"/>
        <end position="186"/>
    </location>
</feature>
<gene>
    <name evidence="7" type="ORF">GOMPHAMPRED_001543</name>
</gene>
<evidence type="ECO:0000313" key="7">
    <source>
        <dbReference type="EMBL" id="CAF9918525.1"/>
    </source>
</evidence>
<dbReference type="InterPro" id="IPR006572">
    <property type="entry name" value="Znf_DBF"/>
</dbReference>
<sequence length="636" mass="72136">MATQRLPLASIPNGTNSPYPRKAVTPVKRTRSRSNAGENTPPLKKQLTDEKCPPKTPTHKATSARVDKKIQVERQIIGRTLKQDRTDADTQPLETVLQWQRHFRKVFPSYVFYFENIPEDTRRRCVRSIESLGAREAKFFSKEVTHVITTRVVPTDEDLSQDREADEENDNATNHENIPPQTINPSLLNKNVQQLPGLQRTKFTFDIASIRKGSVPSTDFNIRKPASSGLDILQKAKELGIKIWQLEKLWRVLKTISGNSTSNEGQISKNSAVMDNRTLKQVDLSQMIKNEKIHERGDREINTAATELIKLSGPYLYVRDMNEKTKPILVREYPKVDRKEEGEWPQFRSASTGKCPFLEDEAQPRKMKEKEYREDKPKRIVYEQTRARVQDYPETKTIKPTMQPPTLQARRRPLVETISAANSARQAYQLPPPPARNDSTFTTGTNQGANVLGPKLINGEPTASGVQPSNITSAIRSQMVSSTAAAPGAKAGTSKEIHDLQRKAIERSVGLQHSQRMYDIASYNRAARAVTRAAAKEPVMAGGIEEQKPRSRVKNVAEEEIIVHAPHREEKTGYCENCREKFKDFDEHVRSRKHKKFAADNENWWELDQLLSTLARPFTSETRQHGEGILFGTTSF</sequence>
<dbReference type="GO" id="GO:0010571">
    <property type="term" value="P:positive regulation of nuclear cell cycle DNA replication"/>
    <property type="evidence" value="ECO:0007669"/>
    <property type="project" value="TreeGrafter"/>
</dbReference>
<evidence type="ECO:0000259" key="6">
    <source>
        <dbReference type="PROSITE" id="PS51265"/>
    </source>
</evidence>
<keyword evidence="8" id="KW-1185">Reference proteome</keyword>
<dbReference type="GO" id="GO:0043539">
    <property type="term" value="F:protein serine/threonine kinase activator activity"/>
    <property type="evidence" value="ECO:0007669"/>
    <property type="project" value="TreeGrafter"/>
</dbReference>
<keyword evidence="3" id="KW-0862">Zinc</keyword>
<dbReference type="GO" id="GO:0031431">
    <property type="term" value="C:Dbf4-dependent protein kinase complex"/>
    <property type="evidence" value="ECO:0007669"/>
    <property type="project" value="TreeGrafter"/>
</dbReference>
<accession>A0A8H3F7H5</accession>
<dbReference type="CDD" id="cd00027">
    <property type="entry name" value="BRCT"/>
    <property type="match status" value="1"/>
</dbReference>
<dbReference type="PANTHER" id="PTHR15375:SF26">
    <property type="entry name" value="PROTEIN CHIFFON"/>
    <property type="match status" value="1"/>
</dbReference>
<dbReference type="FunFam" id="6.10.250.3410:FF:000001">
    <property type="entry name" value="Protein DBF4 homolog A"/>
    <property type="match status" value="1"/>
</dbReference>
<dbReference type="SUPFAM" id="SSF52113">
    <property type="entry name" value="BRCT domain"/>
    <property type="match status" value="1"/>
</dbReference>
<feature type="compositionally biased region" description="Polar residues" evidence="5">
    <location>
        <begin position="171"/>
        <end position="186"/>
    </location>
</feature>
<dbReference type="AlphaFoldDB" id="A0A8H3F7H5"/>
<dbReference type="InterPro" id="IPR013939">
    <property type="entry name" value="Regulatory_Dfp1/Him1"/>
</dbReference>
<dbReference type="Proteomes" id="UP000664169">
    <property type="component" value="Unassembled WGS sequence"/>
</dbReference>
<evidence type="ECO:0000256" key="1">
    <source>
        <dbReference type="ARBA" id="ARBA00022723"/>
    </source>
</evidence>
<keyword evidence="1" id="KW-0479">Metal-binding</keyword>
<keyword evidence="2 4" id="KW-0863">Zinc-finger</keyword>
<dbReference type="InterPro" id="IPR055116">
    <property type="entry name" value="DBF4_BRCT"/>
</dbReference>
<proteinExistence type="predicted"/>
<feature type="region of interest" description="Disordered" evidence="5">
    <location>
        <begin position="1"/>
        <end position="64"/>
    </location>
</feature>
<dbReference type="OrthoDB" id="21380at2759"/>